<protein>
    <recommendedName>
        <fullName evidence="3">Phage DNA-binding protein</fullName>
    </recommendedName>
</protein>
<evidence type="ECO:0008006" key="3">
    <source>
        <dbReference type="Google" id="ProtNLM"/>
    </source>
</evidence>
<gene>
    <name evidence="1" type="ORF">NFI99_23675</name>
</gene>
<organism evidence="1 2">
    <name type="scientific">Burkholderia glumae</name>
    <name type="common">Pseudomonas glumae</name>
    <dbReference type="NCBI Taxonomy" id="337"/>
    <lineage>
        <taxon>Bacteria</taxon>
        <taxon>Pseudomonadati</taxon>
        <taxon>Pseudomonadota</taxon>
        <taxon>Betaproteobacteria</taxon>
        <taxon>Burkholderiales</taxon>
        <taxon>Burkholderiaceae</taxon>
        <taxon>Burkholderia</taxon>
    </lineage>
</organism>
<sequence length="109" mass="11964">MKTKNVKLTINGVIGVMKPGNRYRAADLAAKLGAPLSSVRLLLATDAALVRLDTESRVDGRWYSLAGTRRKPDAHVDTRIRPDFSSNLCGYERGLDAHRALAMTTRGVR</sequence>
<evidence type="ECO:0000313" key="2">
    <source>
        <dbReference type="Proteomes" id="UP001056386"/>
    </source>
</evidence>
<dbReference type="RefSeq" id="WP_017424297.1">
    <property type="nucleotide sequence ID" value="NZ_CP099587.1"/>
</dbReference>
<reference evidence="1" key="1">
    <citation type="submission" date="2022-06" db="EMBL/GenBank/DDBJ databases">
        <title>Draft genome sequence of Burkholderia glumae strain GR20004 isolated from rice panicle showing bacterial panicle blight.</title>
        <authorList>
            <person name="Choi S.Y."/>
            <person name="Lee Y.H."/>
        </authorList>
    </citation>
    <scope>NUCLEOTIDE SEQUENCE</scope>
    <source>
        <strain evidence="1">GR20004</strain>
    </source>
</reference>
<proteinExistence type="predicted"/>
<dbReference type="EMBL" id="CP099587">
    <property type="protein sequence ID" value="USS44630.1"/>
    <property type="molecule type" value="Genomic_DNA"/>
</dbReference>
<evidence type="ECO:0000313" key="1">
    <source>
        <dbReference type="EMBL" id="USS44630.1"/>
    </source>
</evidence>
<keyword evidence="2" id="KW-1185">Reference proteome</keyword>
<accession>A0ABY5BC90</accession>
<dbReference type="Proteomes" id="UP001056386">
    <property type="component" value="Chromosome 1"/>
</dbReference>
<name>A0ABY5BC90_BURGL</name>